<evidence type="ECO:0000313" key="2">
    <source>
        <dbReference type="Proteomes" id="UP001469553"/>
    </source>
</evidence>
<dbReference type="EMBL" id="JAHRIP010067410">
    <property type="protein sequence ID" value="MEQ2307558.1"/>
    <property type="molecule type" value="Genomic_DNA"/>
</dbReference>
<evidence type="ECO:0000313" key="1">
    <source>
        <dbReference type="EMBL" id="MEQ2307558.1"/>
    </source>
</evidence>
<dbReference type="Proteomes" id="UP001469553">
    <property type="component" value="Unassembled WGS sequence"/>
</dbReference>
<sequence>MPLFLKESCTAVGSTITTTCDDNLPWIRSTTKRLCCFPPRLNIALPQFLLISPKKLVFEAFRRLLRQVEVCSASKKACTQLGRISVSPYYRLNRPSCLAASCAGDDCRAEKKSSSSSEELGRVDSAGCREGSYGYFGILLLAGVYKSRGEST</sequence>
<name>A0ABV0ZMU5_9TELE</name>
<organism evidence="1 2">
    <name type="scientific">Ameca splendens</name>
    <dbReference type="NCBI Taxonomy" id="208324"/>
    <lineage>
        <taxon>Eukaryota</taxon>
        <taxon>Metazoa</taxon>
        <taxon>Chordata</taxon>
        <taxon>Craniata</taxon>
        <taxon>Vertebrata</taxon>
        <taxon>Euteleostomi</taxon>
        <taxon>Actinopterygii</taxon>
        <taxon>Neopterygii</taxon>
        <taxon>Teleostei</taxon>
        <taxon>Neoteleostei</taxon>
        <taxon>Acanthomorphata</taxon>
        <taxon>Ovalentaria</taxon>
        <taxon>Atherinomorphae</taxon>
        <taxon>Cyprinodontiformes</taxon>
        <taxon>Goodeidae</taxon>
        <taxon>Ameca</taxon>
    </lineage>
</organism>
<protein>
    <submittedName>
        <fullName evidence="1">Uncharacterized protein</fullName>
    </submittedName>
</protein>
<keyword evidence="2" id="KW-1185">Reference proteome</keyword>
<accession>A0ABV0ZMU5</accession>
<comment type="caution">
    <text evidence="1">The sequence shown here is derived from an EMBL/GenBank/DDBJ whole genome shotgun (WGS) entry which is preliminary data.</text>
</comment>
<gene>
    <name evidence="1" type="ORF">AMECASPLE_019520</name>
</gene>
<proteinExistence type="predicted"/>
<reference evidence="1 2" key="1">
    <citation type="submission" date="2021-06" db="EMBL/GenBank/DDBJ databases">
        <authorList>
            <person name="Palmer J.M."/>
        </authorList>
    </citation>
    <scope>NUCLEOTIDE SEQUENCE [LARGE SCALE GENOMIC DNA]</scope>
    <source>
        <strain evidence="1 2">AS_MEX2019</strain>
        <tissue evidence="1">Muscle</tissue>
    </source>
</reference>